<comment type="caution">
    <text evidence="1">The sequence shown here is derived from an EMBL/GenBank/DDBJ whole genome shotgun (WGS) entry which is preliminary data.</text>
</comment>
<protein>
    <submittedName>
        <fullName evidence="1">Uncharacterized protein</fullName>
    </submittedName>
</protein>
<name>A0A0F8WW65_9ZZZZ</name>
<dbReference type="AlphaFoldDB" id="A0A0F8WW65"/>
<proteinExistence type="predicted"/>
<sequence>MNLLVDDEEKARLNRERVAMGYGNEGYDSASFSMKGVDNVPDPSWDASYSIFGGFSKGWRLLPPDRALILQMRDYDLEWDE</sequence>
<gene>
    <name evidence="1" type="ORF">LCGC14_3020010</name>
</gene>
<organism evidence="1">
    <name type="scientific">marine sediment metagenome</name>
    <dbReference type="NCBI Taxonomy" id="412755"/>
    <lineage>
        <taxon>unclassified sequences</taxon>
        <taxon>metagenomes</taxon>
        <taxon>ecological metagenomes</taxon>
    </lineage>
</organism>
<dbReference type="EMBL" id="LAZR01062756">
    <property type="protein sequence ID" value="KKK60873.1"/>
    <property type="molecule type" value="Genomic_DNA"/>
</dbReference>
<evidence type="ECO:0000313" key="1">
    <source>
        <dbReference type="EMBL" id="KKK60873.1"/>
    </source>
</evidence>
<accession>A0A0F8WW65</accession>
<reference evidence="1" key="1">
    <citation type="journal article" date="2015" name="Nature">
        <title>Complex archaea that bridge the gap between prokaryotes and eukaryotes.</title>
        <authorList>
            <person name="Spang A."/>
            <person name="Saw J.H."/>
            <person name="Jorgensen S.L."/>
            <person name="Zaremba-Niedzwiedzka K."/>
            <person name="Martijn J."/>
            <person name="Lind A.E."/>
            <person name="van Eijk R."/>
            <person name="Schleper C."/>
            <person name="Guy L."/>
            <person name="Ettema T.J."/>
        </authorList>
    </citation>
    <scope>NUCLEOTIDE SEQUENCE</scope>
</reference>